<dbReference type="Proteomes" id="UP000177614">
    <property type="component" value="Unassembled WGS sequence"/>
</dbReference>
<accession>A0A1F4XIT4</accession>
<organism evidence="1 2">
    <name type="scientific">Candidatus Abawacabacteria bacterium RBG_16_42_10</name>
    <dbReference type="NCBI Taxonomy" id="1817814"/>
    <lineage>
        <taxon>Bacteria</taxon>
        <taxon>Candidatus Abawacaibacteriota</taxon>
    </lineage>
</organism>
<gene>
    <name evidence="1" type="ORF">A2V81_05050</name>
</gene>
<dbReference type="AlphaFoldDB" id="A0A1F4XIT4"/>
<reference evidence="1 2" key="1">
    <citation type="journal article" date="2016" name="Nat. Commun.">
        <title>Thousands of microbial genomes shed light on interconnected biogeochemical processes in an aquifer system.</title>
        <authorList>
            <person name="Anantharaman K."/>
            <person name="Brown C.T."/>
            <person name="Hug L.A."/>
            <person name="Sharon I."/>
            <person name="Castelle C.J."/>
            <person name="Probst A.J."/>
            <person name="Thomas B.C."/>
            <person name="Singh A."/>
            <person name="Wilkins M.J."/>
            <person name="Karaoz U."/>
            <person name="Brodie E.L."/>
            <person name="Williams K.H."/>
            <person name="Hubbard S.S."/>
            <person name="Banfield J.F."/>
        </authorList>
    </citation>
    <scope>NUCLEOTIDE SEQUENCE [LARGE SCALE GENOMIC DNA]</scope>
</reference>
<evidence type="ECO:0000313" key="1">
    <source>
        <dbReference type="EMBL" id="OGC81612.1"/>
    </source>
</evidence>
<dbReference type="EMBL" id="MEWR01000023">
    <property type="protein sequence ID" value="OGC81612.1"/>
    <property type="molecule type" value="Genomic_DNA"/>
</dbReference>
<comment type="caution">
    <text evidence="1">The sequence shown here is derived from an EMBL/GenBank/DDBJ whole genome shotgun (WGS) entry which is preliminary data.</text>
</comment>
<sequence>MTTLRENPREWSPEARRFFGQDFIRAVDEGASIFAPYTCHQIERDPSLALELKRRSQPLEQRAIEVGTQAFLKYLFLISGDKIRAKKDPEAAIRKLDAMIASAYPEFVGSTCAENIFLLPIIAAIRSSALVRLVKWRHKNNKPGRFEYHLYQELGVKSDLESYQKLQRREPMFVRAYNSYFESLQIEKILNDIQIESQDDEKNVSVRERKVINDTVARIIDTHRQFGVPLAIGEKSDLGENKAHVQFDDINLHLPEYPHFIAQTVIHNDVGGQRMRRVPNLLEISRPRIVSDLFISTYTFSEDSAVFFIGRDNGEVSGMSINHTALKYFLGNGTYELLRTHLLLRLAELTCSGANLREALEGIIELPPLPTPIHRGPSTGTSLLRPAKLLPVRYFPRSALQQDSDGPEQDPEEPRFIRQHGVDYHPRLLPAGHYPSRRALALAADHDFTLRVVDMDGQLRYETFVSKHRRGRPDPILTPQNNTELAIQAETRTDFVAAVNRSIEEE</sequence>
<evidence type="ECO:0000313" key="2">
    <source>
        <dbReference type="Proteomes" id="UP000177614"/>
    </source>
</evidence>
<protein>
    <submittedName>
        <fullName evidence="1">Uncharacterized protein</fullName>
    </submittedName>
</protein>
<name>A0A1F4XIT4_9BACT</name>
<proteinExistence type="predicted"/>